<sequence length="287" mass="30892">MNITKCIDSAGQIRVALVEDGNLIPLQTTAELPTLSAILAAENPKAAAASLARDQSIAIDDSTQWLPPIDQQEVWAAGVTYKRSQTARMEESEAAASCYDRVYNADRPEIFFKATPSRVSGHQQPLRIRTDAKWNVPEPEITLVLSPALKIVGLTVGNDMSSRDIEGENPLYLPQAKCYDQCAGLGPWITLMDELPSADAITVDLKIVRDGAIVFDQATSAAEMARKFDDLVQWLGRDNTMADGAFLMTGTGIVPTSDFTLLPDDVVNITIGGVGTLSNRIVQGAGS</sequence>
<dbReference type="Gene3D" id="3.90.850.10">
    <property type="entry name" value="Fumarylacetoacetase-like, C-terminal domain"/>
    <property type="match status" value="1"/>
</dbReference>
<accession>A0A0J1BA27</accession>
<keyword evidence="5" id="KW-1185">Reference proteome</keyword>
<evidence type="ECO:0000313" key="4">
    <source>
        <dbReference type="EMBL" id="KLU03562.1"/>
    </source>
</evidence>
<dbReference type="STRING" id="595434.RISK_004459"/>
<dbReference type="PATRIC" id="fig|595434.4.peg.4231"/>
<dbReference type="AlphaFoldDB" id="A0A0J1BA27"/>
<dbReference type="EMBL" id="LECT01000036">
    <property type="protein sequence ID" value="KLU03562.1"/>
    <property type="molecule type" value="Genomic_DNA"/>
</dbReference>
<dbReference type="SUPFAM" id="SSF56529">
    <property type="entry name" value="FAH"/>
    <property type="match status" value="1"/>
</dbReference>
<evidence type="ECO:0000313" key="5">
    <source>
        <dbReference type="Proteomes" id="UP000036367"/>
    </source>
</evidence>
<gene>
    <name evidence="4" type="ORF">RISK_004459</name>
</gene>
<name>A0A0J1BA27_RHOIS</name>
<comment type="caution">
    <text evidence="4">The sequence shown here is derived from an EMBL/GenBank/DDBJ whole genome shotgun (WGS) entry which is preliminary data.</text>
</comment>
<dbReference type="InterPro" id="IPR011234">
    <property type="entry name" value="Fumarylacetoacetase-like_C"/>
</dbReference>
<dbReference type="PANTHER" id="PTHR42796">
    <property type="entry name" value="FUMARYLACETOACETATE HYDROLASE DOMAIN-CONTAINING PROTEIN 2A-RELATED"/>
    <property type="match status" value="1"/>
</dbReference>
<proteinExistence type="inferred from homology"/>
<keyword evidence="2" id="KW-0479">Metal-binding</keyword>
<evidence type="ECO:0000259" key="3">
    <source>
        <dbReference type="Pfam" id="PF01557"/>
    </source>
</evidence>
<comment type="similarity">
    <text evidence="1">Belongs to the FAH family.</text>
</comment>
<dbReference type="InterPro" id="IPR051121">
    <property type="entry name" value="FAH"/>
</dbReference>
<evidence type="ECO:0000256" key="2">
    <source>
        <dbReference type="ARBA" id="ARBA00022723"/>
    </source>
</evidence>
<dbReference type="Proteomes" id="UP000036367">
    <property type="component" value="Unassembled WGS sequence"/>
</dbReference>
<dbReference type="InterPro" id="IPR036663">
    <property type="entry name" value="Fumarylacetoacetase_C_sf"/>
</dbReference>
<keyword evidence="4" id="KW-0378">Hydrolase</keyword>
<feature type="domain" description="Fumarylacetoacetase-like C-terminal" evidence="3">
    <location>
        <begin position="105"/>
        <end position="282"/>
    </location>
</feature>
<dbReference type="Pfam" id="PF01557">
    <property type="entry name" value="FAA_hydrolase"/>
    <property type="match status" value="1"/>
</dbReference>
<dbReference type="RefSeq" id="WP_047815711.1">
    <property type="nucleotide sequence ID" value="NZ_LECT01000036.1"/>
</dbReference>
<dbReference type="GO" id="GO:0016787">
    <property type="term" value="F:hydrolase activity"/>
    <property type="evidence" value="ECO:0007669"/>
    <property type="project" value="UniProtKB-KW"/>
</dbReference>
<dbReference type="GO" id="GO:0044281">
    <property type="term" value="P:small molecule metabolic process"/>
    <property type="evidence" value="ECO:0007669"/>
    <property type="project" value="UniProtKB-ARBA"/>
</dbReference>
<organism evidence="4 5">
    <name type="scientific">Rhodopirellula islandica</name>
    <dbReference type="NCBI Taxonomy" id="595434"/>
    <lineage>
        <taxon>Bacteria</taxon>
        <taxon>Pseudomonadati</taxon>
        <taxon>Planctomycetota</taxon>
        <taxon>Planctomycetia</taxon>
        <taxon>Pirellulales</taxon>
        <taxon>Pirellulaceae</taxon>
        <taxon>Rhodopirellula</taxon>
    </lineage>
</organism>
<protein>
    <submittedName>
        <fullName evidence="4">Fumarylacetoacetate hydrolase family protein</fullName>
    </submittedName>
</protein>
<reference evidence="4" key="1">
    <citation type="submission" date="2015-05" db="EMBL/GenBank/DDBJ databases">
        <title>Permanent draft genome of Rhodopirellula islandicus K833.</title>
        <authorList>
            <person name="Kizina J."/>
            <person name="Richter M."/>
            <person name="Glockner F.O."/>
            <person name="Harder J."/>
        </authorList>
    </citation>
    <scope>NUCLEOTIDE SEQUENCE [LARGE SCALE GENOMIC DNA]</scope>
    <source>
        <strain evidence="4">K833</strain>
    </source>
</reference>
<dbReference type="OrthoDB" id="9779415at2"/>
<dbReference type="PANTHER" id="PTHR42796:SF7">
    <property type="entry name" value="2-DEHYDRO-3-DEOXY-D-ARABINONATE DEHYDRATASE"/>
    <property type="match status" value="1"/>
</dbReference>
<evidence type="ECO:0000256" key="1">
    <source>
        <dbReference type="ARBA" id="ARBA00010211"/>
    </source>
</evidence>
<dbReference type="GO" id="GO:0046872">
    <property type="term" value="F:metal ion binding"/>
    <property type="evidence" value="ECO:0007669"/>
    <property type="project" value="UniProtKB-KW"/>
</dbReference>